<dbReference type="GO" id="GO:0005634">
    <property type="term" value="C:nucleus"/>
    <property type="evidence" value="ECO:0007669"/>
    <property type="project" value="UniProtKB-SubCell"/>
</dbReference>
<feature type="compositionally biased region" description="Polar residues" evidence="3">
    <location>
        <begin position="252"/>
        <end position="266"/>
    </location>
</feature>
<dbReference type="GO" id="GO:0043565">
    <property type="term" value="F:sequence-specific DNA binding"/>
    <property type="evidence" value="ECO:0007669"/>
    <property type="project" value="InterPro"/>
</dbReference>
<protein>
    <recommendedName>
        <fullName evidence="4">Fork-head domain-containing protein</fullName>
    </recommendedName>
</protein>
<evidence type="ECO:0000313" key="5">
    <source>
        <dbReference type="EMBL" id="EMC97564.1"/>
    </source>
</evidence>
<dbReference type="eggNOG" id="ENOG502T2VE">
    <property type="taxonomic scope" value="Eukaryota"/>
</dbReference>
<keyword evidence="1 2" id="KW-0238">DNA-binding</keyword>
<dbReference type="KEGG" id="bcom:BAUCODRAFT_147625"/>
<gene>
    <name evidence="5" type="ORF">BAUCODRAFT_147625</name>
</gene>
<sequence length="1117" mass="120631">MPREIWQCRRCVRKQIEIPTPISAEAASLDTVEPPAKRQRLEEAAVVHRSPVLVEADRIEDSNDDEARDPVRRPVEASFQPVTTSKPRNSVVLERPQEERISHQTLEFDDSHDIEMANLVEASFTESVDQGSAPLAFKKTVVPRKVARRTEKDQNSVSGVNNISELENVNGSCVTTPPDWALSSQTVRMKMSESDTTLIATATVPSGHALAPVQQPLASEVPREALDSHEVSVSPAVASTDPRQKLRARPGEQQSGLLAKSGSASPVDSVVQAEQKEPKGVTAQPMAKRSRPTRIVHCATSDCDTKILNNHKFCSRCKRKANEAAAVQPETATEQIARVSQVVTAADGVEMAQASSKGDQISLITEVVSEASPPAEWDASSGAAVTRGTGAAPETTMPTIGAFLAPSQDANQGPVRSAGTDAAVGPHGALKDSIALRGLGEAEAPIAQADPTPSAPTSTDSQAINCTNNDGERDVERHSIDEVDVDMDDLDLWTRRPAGERRPAARNEEAEVLNCQQCDGEDSDGEDSDVVSDPPQSPSPASSGSDVLSRQDRSPSAPGSTARVHRKMQWKRQRSNYTGGTGLGDWQKRPLGTYERLIKLAMCEAPDHRLQARGVCHWVAKNIKGYTPRAGKWEEGIAMTMAAHSGNNKNLFLKSSFREDIDSAKFGKSAFFTLRADVVATNERWDPVLKEPVSPPSASPKKPARAAASSVVEAVSRRRHAATETANRIASEDKLKSRLKGTPNGAEKRPSLKLRLNKANIEPKSVPSETAPTGSASGNSKRGKTVAQPTKASDMADDTAVVEGDEQHASDTSDEEPLRTRRSKRNAPITMALPVLAEARADQFDLSNASDDEPLVNIFRRTSSAFIAPAAVMQSAVAARGANADANRIDMNNVPNTSYDEETQAHDRGHGTSSMNHISMEDESQTPDIPVEASHTPSNAVKTRTTMVKLKVKTAHAFISNASYRVLSLADLLKLEPEEKDYSALSLSEEWPEWDPEFRALKTEEIKKRPTRKQLFGKPAMYSRLASNIGSDEGLAGAVITNPLKNMDKTMFGSAEVSGLPGLDTNIRACDTLEELFSLPKNVVAVVEDKRLCFRDVAVKAGGKLSRGRGLYPTGCN</sequence>
<dbReference type="HOGENOM" id="CLU_280882_0_0_1"/>
<dbReference type="RefSeq" id="XP_007675882.1">
    <property type="nucleotide sequence ID" value="XM_007677692.1"/>
</dbReference>
<feature type="compositionally biased region" description="Polar residues" evidence="3">
    <location>
        <begin position="455"/>
        <end position="469"/>
    </location>
</feature>
<dbReference type="InterPro" id="IPR036388">
    <property type="entry name" value="WH-like_DNA-bd_sf"/>
</dbReference>
<name>M2NEB6_BAUPA</name>
<feature type="region of interest" description="Disordered" evidence="3">
    <location>
        <begin position="447"/>
        <end position="482"/>
    </location>
</feature>
<reference evidence="5 6" key="1">
    <citation type="journal article" date="2012" name="PLoS Pathog.">
        <title>Diverse lifestyles and strategies of plant pathogenesis encoded in the genomes of eighteen Dothideomycetes fungi.</title>
        <authorList>
            <person name="Ohm R.A."/>
            <person name="Feau N."/>
            <person name="Henrissat B."/>
            <person name="Schoch C.L."/>
            <person name="Horwitz B.A."/>
            <person name="Barry K.W."/>
            <person name="Condon B.J."/>
            <person name="Copeland A.C."/>
            <person name="Dhillon B."/>
            <person name="Glaser F."/>
            <person name="Hesse C.N."/>
            <person name="Kosti I."/>
            <person name="LaButti K."/>
            <person name="Lindquist E.A."/>
            <person name="Lucas S."/>
            <person name="Salamov A.A."/>
            <person name="Bradshaw R.E."/>
            <person name="Ciuffetti L."/>
            <person name="Hamelin R.C."/>
            <person name="Kema G.H.J."/>
            <person name="Lawrence C."/>
            <person name="Scott J.A."/>
            <person name="Spatafora J.W."/>
            <person name="Turgeon B.G."/>
            <person name="de Wit P.J.G.M."/>
            <person name="Zhong S."/>
            <person name="Goodwin S.B."/>
            <person name="Grigoriev I.V."/>
        </authorList>
    </citation>
    <scope>NUCLEOTIDE SEQUENCE [LARGE SCALE GENOMIC DNA]</scope>
    <source>
        <strain evidence="5 6">UAMH 10762</strain>
    </source>
</reference>
<keyword evidence="6" id="KW-1185">Reference proteome</keyword>
<dbReference type="PROSITE" id="PS50039">
    <property type="entry name" value="FORK_HEAD_3"/>
    <property type="match status" value="1"/>
</dbReference>
<feature type="region of interest" description="Disordered" evidence="3">
    <location>
        <begin position="518"/>
        <end position="583"/>
    </location>
</feature>
<evidence type="ECO:0000259" key="4">
    <source>
        <dbReference type="PROSITE" id="PS50039"/>
    </source>
</evidence>
<organism evidence="5 6">
    <name type="scientific">Baudoinia panamericana (strain UAMH 10762)</name>
    <name type="common">Angels' share fungus</name>
    <name type="synonym">Baudoinia compniacensis (strain UAMH 10762)</name>
    <dbReference type="NCBI Taxonomy" id="717646"/>
    <lineage>
        <taxon>Eukaryota</taxon>
        <taxon>Fungi</taxon>
        <taxon>Dikarya</taxon>
        <taxon>Ascomycota</taxon>
        <taxon>Pezizomycotina</taxon>
        <taxon>Dothideomycetes</taxon>
        <taxon>Dothideomycetidae</taxon>
        <taxon>Mycosphaerellales</taxon>
        <taxon>Teratosphaeriaceae</taxon>
        <taxon>Baudoinia</taxon>
    </lineage>
</organism>
<dbReference type="GeneID" id="19108782"/>
<evidence type="ECO:0000256" key="2">
    <source>
        <dbReference type="PROSITE-ProRule" id="PRU00089"/>
    </source>
</evidence>
<feature type="domain" description="Fork-head" evidence="4">
    <location>
        <begin position="589"/>
        <end position="677"/>
    </location>
</feature>
<feature type="DNA-binding region" description="Fork-head" evidence="2">
    <location>
        <begin position="589"/>
        <end position="677"/>
    </location>
</feature>
<feature type="compositionally biased region" description="Polar residues" evidence="3">
    <location>
        <begin position="767"/>
        <end position="780"/>
    </location>
</feature>
<dbReference type="Proteomes" id="UP000011761">
    <property type="component" value="Unassembled WGS sequence"/>
</dbReference>
<dbReference type="Gene3D" id="1.10.10.10">
    <property type="entry name" value="Winged helix-like DNA-binding domain superfamily/Winged helix DNA-binding domain"/>
    <property type="match status" value="1"/>
</dbReference>
<feature type="compositionally biased region" description="Low complexity" evidence="3">
    <location>
        <begin position="531"/>
        <end position="548"/>
    </location>
</feature>
<feature type="region of interest" description="Disordered" evidence="3">
    <location>
        <begin position="222"/>
        <end position="288"/>
    </location>
</feature>
<feature type="compositionally biased region" description="Basic residues" evidence="3">
    <location>
        <begin position="563"/>
        <end position="574"/>
    </location>
</feature>
<dbReference type="InterPro" id="IPR001766">
    <property type="entry name" value="Fork_head_dom"/>
</dbReference>
<evidence type="ECO:0000256" key="3">
    <source>
        <dbReference type="SAM" id="MobiDB-lite"/>
    </source>
</evidence>
<feature type="compositionally biased region" description="Basic and acidic residues" evidence="3">
    <location>
        <begin position="805"/>
        <end position="819"/>
    </location>
</feature>
<accession>M2NEB6</accession>
<feature type="compositionally biased region" description="Acidic residues" evidence="3">
    <location>
        <begin position="519"/>
        <end position="530"/>
    </location>
</feature>
<feature type="region of interest" description="Disordered" evidence="3">
    <location>
        <begin position="688"/>
        <end position="826"/>
    </location>
</feature>
<dbReference type="AlphaFoldDB" id="M2NEB6"/>
<comment type="subcellular location">
    <subcellularLocation>
        <location evidence="2">Nucleus</location>
    </subcellularLocation>
</comment>
<dbReference type="EMBL" id="KB445554">
    <property type="protein sequence ID" value="EMC97564.1"/>
    <property type="molecule type" value="Genomic_DNA"/>
</dbReference>
<keyword evidence="2" id="KW-0539">Nucleus</keyword>
<dbReference type="GO" id="GO:0003700">
    <property type="term" value="F:DNA-binding transcription factor activity"/>
    <property type="evidence" value="ECO:0007669"/>
    <property type="project" value="InterPro"/>
</dbReference>
<evidence type="ECO:0000256" key="1">
    <source>
        <dbReference type="ARBA" id="ARBA00023125"/>
    </source>
</evidence>
<feature type="compositionally biased region" description="Basic and acidic residues" evidence="3">
    <location>
        <begin position="470"/>
        <end position="481"/>
    </location>
</feature>
<proteinExistence type="predicted"/>
<evidence type="ECO:0000313" key="6">
    <source>
        <dbReference type="Proteomes" id="UP000011761"/>
    </source>
</evidence>
<feature type="region of interest" description="Disordered" evidence="3">
    <location>
        <begin position="888"/>
        <end position="939"/>
    </location>
</feature>
<dbReference type="OrthoDB" id="5431456at2759"/>
<feature type="compositionally biased region" description="Low complexity" evidence="3">
    <location>
        <begin position="699"/>
        <end position="714"/>
    </location>
</feature>